<sequence length="387" mass="44155">MELKPTPYRPFKWGPHYTTMGIRDMPWDEWIELDNQMQSFYYIKKHRIATRGNKVVKILPDRPGIVRSARHSAIELVHELSDYMSKRFPDAFTVKRAASGHILSINLVLVGETLDLPPPLAPKGSTKMREVSIPEAEEAMRVAAMLTQDDLILMVEGFDGRYYFQGGAVCVSGFWRMRDKIGLTLDEIHIQGHVPQYEEKLQQSMDRYFRRLAVEKPISRVTYFFQVIPQKSVRAPLDTASQSAAEPVVANDSIVDPEELAWSVTTNGNEESFVHGHPISPDNPPVVRAENLRLRGERQSLRRLPLSGAIAFTVRTYLVPLEDIAKEPGVPARMANTLRNWPEDVRKYKENGLFEDVMLEFLDRAVEKQRMEGGEAYVKDPGQGYPF</sequence>
<dbReference type="EMBL" id="JAACJN010000001">
    <property type="protein sequence ID" value="KAF5393921.1"/>
    <property type="molecule type" value="Genomic_DNA"/>
</dbReference>
<accession>A0A8H5MI02</accession>
<name>A0A8H5MI02_9AGAR</name>
<organism evidence="1 2">
    <name type="scientific">Collybiopsis confluens</name>
    <dbReference type="NCBI Taxonomy" id="2823264"/>
    <lineage>
        <taxon>Eukaryota</taxon>
        <taxon>Fungi</taxon>
        <taxon>Dikarya</taxon>
        <taxon>Basidiomycota</taxon>
        <taxon>Agaricomycotina</taxon>
        <taxon>Agaricomycetes</taxon>
        <taxon>Agaricomycetidae</taxon>
        <taxon>Agaricales</taxon>
        <taxon>Marasmiineae</taxon>
        <taxon>Omphalotaceae</taxon>
        <taxon>Collybiopsis</taxon>
    </lineage>
</organism>
<comment type="caution">
    <text evidence="1">The sequence shown here is derived from an EMBL/GenBank/DDBJ whole genome shotgun (WGS) entry which is preliminary data.</text>
</comment>
<dbReference type="InterPro" id="IPR021848">
    <property type="entry name" value="HODM_asu-like"/>
</dbReference>
<evidence type="ECO:0000313" key="2">
    <source>
        <dbReference type="Proteomes" id="UP000518752"/>
    </source>
</evidence>
<keyword evidence="2" id="KW-1185">Reference proteome</keyword>
<dbReference type="Pfam" id="PF11927">
    <property type="entry name" value="HODM_asu-like"/>
    <property type="match status" value="1"/>
</dbReference>
<evidence type="ECO:0000313" key="1">
    <source>
        <dbReference type="EMBL" id="KAF5393921.1"/>
    </source>
</evidence>
<gene>
    <name evidence="1" type="ORF">D9757_000375</name>
</gene>
<dbReference type="AlphaFoldDB" id="A0A8H5MI02"/>
<proteinExistence type="predicted"/>
<dbReference type="OrthoDB" id="497541at2759"/>
<protein>
    <submittedName>
        <fullName evidence="1">Uncharacterized protein</fullName>
    </submittedName>
</protein>
<dbReference type="Proteomes" id="UP000518752">
    <property type="component" value="Unassembled WGS sequence"/>
</dbReference>
<reference evidence="1 2" key="1">
    <citation type="journal article" date="2020" name="ISME J.">
        <title>Uncovering the hidden diversity of litter-decomposition mechanisms in mushroom-forming fungi.</title>
        <authorList>
            <person name="Floudas D."/>
            <person name="Bentzer J."/>
            <person name="Ahren D."/>
            <person name="Johansson T."/>
            <person name="Persson P."/>
            <person name="Tunlid A."/>
        </authorList>
    </citation>
    <scope>NUCLEOTIDE SEQUENCE [LARGE SCALE GENOMIC DNA]</scope>
    <source>
        <strain evidence="1 2">CBS 406.79</strain>
    </source>
</reference>